<feature type="transmembrane region" description="Helical" evidence="2">
    <location>
        <begin position="51"/>
        <end position="74"/>
    </location>
</feature>
<keyword evidence="2" id="KW-0472">Membrane</keyword>
<comment type="caution">
    <text evidence="3">The sequence shown here is derived from an EMBL/GenBank/DDBJ whole genome shotgun (WGS) entry which is preliminary data.</text>
</comment>
<keyword evidence="2" id="KW-0812">Transmembrane</keyword>
<evidence type="ECO:0000313" key="4">
    <source>
        <dbReference type="Proteomes" id="UP001565368"/>
    </source>
</evidence>
<feature type="transmembrane region" description="Helical" evidence="2">
    <location>
        <begin position="81"/>
        <end position="100"/>
    </location>
</feature>
<evidence type="ECO:0000256" key="2">
    <source>
        <dbReference type="SAM" id="Phobius"/>
    </source>
</evidence>
<feature type="region of interest" description="Disordered" evidence="1">
    <location>
        <begin position="257"/>
        <end position="280"/>
    </location>
</feature>
<name>A0ABR3PUC8_9TREE</name>
<feature type="compositionally biased region" description="Low complexity" evidence="1">
    <location>
        <begin position="170"/>
        <end position="185"/>
    </location>
</feature>
<accession>A0ABR3PUC8</accession>
<dbReference type="GeneID" id="95988671"/>
<proteinExistence type="predicted"/>
<dbReference type="RefSeq" id="XP_069205890.1">
    <property type="nucleotide sequence ID" value="XM_069356049.1"/>
</dbReference>
<evidence type="ECO:0000313" key="3">
    <source>
        <dbReference type="EMBL" id="KAL1405946.1"/>
    </source>
</evidence>
<sequence length="280" mass="29889">MAAVVYQHVMDAFFKYVVPRLPPELQEIAYNPPKVTDPASLVPLLRAVAPYTQFIVLILALYVVWCVVAGIVGYFARFLRFAFRIAPVIALIAWVMAASGQGGIDVLFEALKQYAGVDDPANRAPGARGGAAAPAGAAGRAGSYYFGGSSSDAGSGTSRNNNRRARSRSHSSGSESDSDSSFWSSQPESKKARGTWPRSQPATGKGAKAEQGEAPEVLKMLFGSSNVNVNDDGLTAVVQDFVKRAVVRASGLEWLLGGSTPAEVPKQQVPEAKRDSRKRR</sequence>
<reference evidence="3 4" key="1">
    <citation type="submission" date="2023-08" db="EMBL/GenBank/DDBJ databases">
        <title>Annotated Genome Sequence of Vanrija albida AlHP1.</title>
        <authorList>
            <person name="Herzog R."/>
        </authorList>
    </citation>
    <scope>NUCLEOTIDE SEQUENCE [LARGE SCALE GENOMIC DNA]</scope>
    <source>
        <strain evidence="3 4">AlHP1</strain>
    </source>
</reference>
<keyword evidence="4" id="KW-1185">Reference proteome</keyword>
<organism evidence="3 4">
    <name type="scientific">Vanrija albida</name>
    <dbReference type="NCBI Taxonomy" id="181172"/>
    <lineage>
        <taxon>Eukaryota</taxon>
        <taxon>Fungi</taxon>
        <taxon>Dikarya</taxon>
        <taxon>Basidiomycota</taxon>
        <taxon>Agaricomycotina</taxon>
        <taxon>Tremellomycetes</taxon>
        <taxon>Trichosporonales</taxon>
        <taxon>Trichosporonaceae</taxon>
        <taxon>Vanrija</taxon>
    </lineage>
</organism>
<keyword evidence="2" id="KW-1133">Transmembrane helix</keyword>
<feature type="compositionally biased region" description="Low complexity" evidence="1">
    <location>
        <begin position="150"/>
        <end position="160"/>
    </location>
</feature>
<dbReference type="EMBL" id="JBBXJM010000006">
    <property type="protein sequence ID" value="KAL1405946.1"/>
    <property type="molecule type" value="Genomic_DNA"/>
</dbReference>
<feature type="region of interest" description="Disordered" evidence="1">
    <location>
        <begin position="150"/>
        <end position="212"/>
    </location>
</feature>
<dbReference type="Proteomes" id="UP001565368">
    <property type="component" value="Unassembled WGS sequence"/>
</dbReference>
<gene>
    <name evidence="3" type="ORF">Q8F55_007628</name>
</gene>
<evidence type="ECO:0000256" key="1">
    <source>
        <dbReference type="SAM" id="MobiDB-lite"/>
    </source>
</evidence>
<protein>
    <submittedName>
        <fullName evidence="3">Uncharacterized protein</fullName>
    </submittedName>
</protein>